<evidence type="ECO:0000259" key="1">
    <source>
        <dbReference type="PROSITE" id="PS50213"/>
    </source>
</evidence>
<sequence length="210" mass="21613">MASSLTFSASVGQQQKVFSVKKNASSKKRVSVQTKAASFEEACKANGCAALAAAVASEGLTAALSEGSFTVFAPNDAAMAAYSLPEGKALGDILKYHCIKGKIMSKHVTNFPLIMTLEGNKIAIDSKTFKTEGKIEVGMPPQGTQGLAGRVDGGFIGAVDIEFDNGIIHVIDGVATPKPPLIGQNGGYVAGTVPGSGEGRTGLDTKVYTK</sequence>
<dbReference type="KEGG" id="bpg:Bathy01g00970"/>
<dbReference type="PANTHER" id="PTHR10900">
    <property type="entry name" value="PERIOSTIN-RELATED"/>
    <property type="match status" value="1"/>
</dbReference>
<dbReference type="RefSeq" id="XP_007515539.1">
    <property type="nucleotide sequence ID" value="XM_007515477.1"/>
</dbReference>
<name>K8EYY0_9CHLO</name>
<protein>
    <recommendedName>
        <fullName evidence="1">FAS1 domain-containing protein</fullName>
    </recommendedName>
</protein>
<accession>K8EYY0</accession>
<dbReference type="Gene3D" id="2.30.180.10">
    <property type="entry name" value="FAS1 domain"/>
    <property type="match status" value="1"/>
</dbReference>
<keyword evidence="3" id="KW-1185">Reference proteome</keyword>
<dbReference type="PANTHER" id="PTHR10900:SF77">
    <property type="entry name" value="FI19380P1"/>
    <property type="match status" value="1"/>
</dbReference>
<dbReference type="EMBL" id="FO082278">
    <property type="protein sequence ID" value="CCO14418.1"/>
    <property type="molecule type" value="Genomic_DNA"/>
</dbReference>
<dbReference type="PROSITE" id="PS50213">
    <property type="entry name" value="FAS1"/>
    <property type="match status" value="1"/>
</dbReference>
<gene>
    <name evidence="2" type="ORF">Bathy01g00970</name>
</gene>
<reference evidence="2 3" key="1">
    <citation type="submission" date="2011-10" db="EMBL/GenBank/DDBJ databases">
        <authorList>
            <person name="Genoscope - CEA"/>
        </authorList>
    </citation>
    <scope>NUCLEOTIDE SEQUENCE [LARGE SCALE GENOMIC DNA]</scope>
    <source>
        <strain evidence="2 3">RCC 1105</strain>
    </source>
</reference>
<dbReference type="GeneID" id="19017833"/>
<dbReference type="SMART" id="SM00554">
    <property type="entry name" value="FAS1"/>
    <property type="match status" value="1"/>
</dbReference>
<evidence type="ECO:0000313" key="2">
    <source>
        <dbReference type="EMBL" id="CCO14418.1"/>
    </source>
</evidence>
<organism evidence="2 3">
    <name type="scientific">Bathycoccus prasinos</name>
    <dbReference type="NCBI Taxonomy" id="41875"/>
    <lineage>
        <taxon>Eukaryota</taxon>
        <taxon>Viridiplantae</taxon>
        <taxon>Chlorophyta</taxon>
        <taxon>Mamiellophyceae</taxon>
        <taxon>Mamiellales</taxon>
        <taxon>Bathycoccaceae</taxon>
        <taxon>Bathycoccus</taxon>
    </lineage>
</organism>
<dbReference type="Pfam" id="PF02469">
    <property type="entry name" value="Fasciclin"/>
    <property type="match status" value="1"/>
</dbReference>
<dbReference type="SUPFAM" id="SSF82153">
    <property type="entry name" value="FAS1 domain"/>
    <property type="match status" value="1"/>
</dbReference>
<dbReference type="GO" id="GO:0005615">
    <property type="term" value="C:extracellular space"/>
    <property type="evidence" value="ECO:0007669"/>
    <property type="project" value="TreeGrafter"/>
</dbReference>
<dbReference type="InterPro" id="IPR000782">
    <property type="entry name" value="FAS1_domain"/>
</dbReference>
<dbReference type="AlphaFoldDB" id="K8EYY0"/>
<dbReference type="STRING" id="41875.K8EYY0"/>
<evidence type="ECO:0000313" key="3">
    <source>
        <dbReference type="Proteomes" id="UP000198341"/>
    </source>
</evidence>
<feature type="domain" description="FAS1" evidence="1">
    <location>
        <begin position="35"/>
        <end position="175"/>
    </location>
</feature>
<proteinExistence type="predicted"/>
<dbReference type="InterPro" id="IPR036378">
    <property type="entry name" value="FAS1_dom_sf"/>
</dbReference>
<dbReference type="InterPro" id="IPR050904">
    <property type="entry name" value="Adhesion/Biosynth-related"/>
</dbReference>
<dbReference type="Proteomes" id="UP000198341">
    <property type="component" value="Chromosome 1"/>
</dbReference>
<dbReference type="OrthoDB" id="286301at2759"/>